<evidence type="ECO:0008006" key="5">
    <source>
        <dbReference type="Google" id="ProtNLM"/>
    </source>
</evidence>
<protein>
    <recommendedName>
        <fullName evidence="5">Secreted protein</fullName>
    </recommendedName>
</protein>
<dbReference type="Proteomes" id="UP001500689">
    <property type="component" value="Unassembled WGS sequence"/>
</dbReference>
<keyword evidence="2" id="KW-0732">Signal</keyword>
<dbReference type="EMBL" id="BAAAZN010000001">
    <property type="protein sequence ID" value="GAA3528840.1"/>
    <property type="molecule type" value="Genomic_DNA"/>
</dbReference>
<reference evidence="4" key="1">
    <citation type="journal article" date="2019" name="Int. J. Syst. Evol. Microbiol.">
        <title>The Global Catalogue of Microorganisms (GCM) 10K type strain sequencing project: providing services to taxonomists for standard genome sequencing and annotation.</title>
        <authorList>
            <consortium name="The Broad Institute Genomics Platform"/>
            <consortium name="The Broad Institute Genome Sequencing Center for Infectious Disease"/>
            <person name="Wu L."/>
            <person name="Ma J."/>
        </authorList>
    </citation>
    <scope>NUCLEOTIDE SEQUENCE [LARGE SCALE GENOMIC DNA]</scope>
    <source>
        <strain evidence="4">JCM 16898</strain>
    </source>
</reference>
<evidence type="ECO:0000256" key="2">
    <source>
        <dbReference type="SAM" id="SignalP"/>
    </source>
</evidence>
<feature type="chain" id="PRO_5045667971" description="Secreted protein" evidence="2">
    <location>
        <begin position="26"/>
        <end position="82"/>
    </location>
</feature>
<accession>A0ABP6V4L9</accession>
<keyword evidence="4" id="KW-1185">Reference proteome</keyword>
<comment type="caution">
    <text evidence="3">The sequence shown here is derived from an EMBL/GenBank/DDBJ whole genome shotgun (WGS) entry which is preliminary data.</text>
</comment>
<sequence>MAPLLPARIVAIRVAAIFASTGELAGSAAASSAGLANPAGSLTCAITDAGYRWVRGSIHGRPGRMTSPQISISKPDGRSVES</sequence>
<proteinExistence type="predicted"/>
<evidence type="ECO:0000256" key="1">
    <source>
        <dbReference type="SAM" id="MobiDB-lite"/>
    </source>
</evidence>
<name>A0ABP6V4L9_9PSEU</name>
<feature type="region of interest" description="Disordered" evidence="1">
    <location>
        <begin position="60"/>
        <end position="82"/>
    </location>
</feature>
<organism evidence="3 4">
    <name type="scientific">Amycolatopsis ultiminotia</name>
    <dbReference type="NCBI Taxonomy" id="543629"/>
    <lineage>
        <taxon>Bacteria</taxon>
        <taxon>Bacillati</taxon>
        <taxon>Actinomycetota</taxon>
        <taxon>Actinomycetes</taxon>
        <taxon>Pseudonocardiales</taxon>
        <taxon>Pseudonocardiaceae</taxon>
        <taxon>Amycolatopsis</taxon>
    </lineage>
</organism>
<evidence type="ECO:0000313" key="3">
    <source>
        <dbReference type="EMBL" id="GAA3528840.1"/>
    </source>
</evidence>
<feature type="signal peptide" evidence="2">
    <location>
        <begin position="1"/>
        <end position="25"/>
    </location>
</feature>
<evidence type="ECO:0000313" key="4">
    <source>
        <dbReference type="Proteomes" id="UP001500689"/>
    </source>
</evidence>
<gene>
    <name evidence="3" type="ORF">GCM10022222_09870</name>
</gene>